<dbReference type="InterPro" id="IPR006913">
    <property type="entry name" value="CENP-V/GFA"/>
</dbReference>
<dbReference type="InterPro" id="IPR052355">
    <property type="entry name" value="CENP-V-like"/>
</dbReference>
<dbReference type="PROSITE" id="PS51891">
    <property type="entry name" value="CENP_V_GFA"/>
    <property type="match status" value="1"/>
</dbReference>
<keyword evidence="7" id="KW-1185">Reference proteome</keyword>
<evidence type="ECO:0000256" key="1">
    <source>
        <dbReference type="ARBA" id="ARBA00005495"/>
    </source>
</evidence>
<feature type="domain" description="CENP-V/GFA" evidence="5">
    <location>
        <begin position="1"/>
        <end position="114"/>
    </location>
</feature>
<evidence type="ECO:0000256" key="2">
    <source>
        <dbReference type="ARBA" id="ARBA00022723"/>
    </source>
</evidence>
<evidence type="ECO:0000256" key="3">
    <source>
        <dbReference type="ARBA" id="ARBA00022833"/>
    </source>
</evidence>
<dbReference type="InterPro" id="IPR011057">
    <property type="entry name" value="Mss4-like_sf"/>
</dbReference>
<dbReference type="Pfam" id="PF04828">
    <property type="entry name" value="GFA"/>
    <property type="match status" value="1"/>
</dbReference>
<gene>
    <name evidence="6" type="ORF">P8627_10840</name>
</gene>
<proteinExistence type="inferred from homology"/>
<evidence type="ECO:0000259" key="5">
    <source>
        <dbReference type="PROSITE" id="PS51891"/>
    </source>
</evidence>
<dbReference type="RefSeq" id="WP_279964110.1">
    <property type="nucleotide sequence ID" value="NZ_CP122537.1"/>
</dbReference>
<dbReference type="PANTHER" id="PTHR28620">
    <property type="entry name" value="CENTROMERE PROTEIN V"/>
    <property type="match status" value="1"/>
</dbReference>
<dbReference type="Gene3D" id="2.170.150.70">
    <property type="match status" value="1"/>
</dbReference>
<name>A0ABY8LBH7_9RHOB</name>
<keyword evidence="3" id="KW-0862">Zinc</keyword>
<protein>
    <submittedName>
        <fullName evidence="6">GFA family protein</fullName>
    </submittedName>
</protein>
<comment type="similarity">
    <text evidence="1">Belongs to the Gfa family.</text>
</comment>
<dbReference type="Proteomes" id="UP001243420">
    <property type="component" value="Chromosome"/>
</dbReference>
<reference evidence="6 7" key="1">
    <citation type="submission" date="2023-04" db="EMBL/GenBank/DDBJ databases">
        <title>Jannaschia ovalis sp. nov., a marine bacterium isolated from sea tidal flat.</title>
        <authorList>
            <person name="Kwon D.Y."/>
            <person name="Kim J.-J."/>
        </authorList>
    </citation>
    <scope>NUCLEOTIDE SEQUENCE [LARGE SCALE GENOMIC DNA]</scope>
    <source>
        <strain evidence="6 7">GRR-S6-38</strain>
    </source>
</reference>
<organism evidence="6 7">
    <name type="scientific">Jannaschia ovalis</name>
    <dbReference type="NCBI Taxonomy" id="3038773"/>
    <lineage>
        <taxon>Bacteria</taxon>
        <taxon>Pseudomonadati</taxon>
        <taxon>Pseudomonadota</taxon>
        <taxon>Alphaproteobacteria</taxon>
        <taxon>Rhodobacterales</taxon>
        <taxon>Roseobacteraceae</taxon>
        <taxon>Jannaschia</taxon>
    </lineage>
</organism>
<dbReference type="SUPFAM" id="SSF51316">
    <property type="entry name" value="Mss4-like"/>
    <property type="match status" value="1"/>
</dbReference>
<sequence length="127" mass="13887">MNGSEPRRLTCHCGRAELRVTLAEPASAARRCDCSFCRRRQAGNVDVRDGDMEVVRGETLTLYQFGTHTAEHYFCSVCGCYTHHRRLSDPSVMGVNVAGLDGVNPRASEPMPWVDGADADELSGAAR</sequence>
<evidence type="ECO:0000256" key="4">
    <source>
        <dbReference type="SAM" id="MobiDB-lite"/>
    </source>
</evidence>
<keyword evidence="2" id="KW-0479">Metal-binding</keyword>
<evidence type="ECO:0000313" key="7">
    <source>
        <dbReference type="Proteomes" id="UP001243420"/>
    </source>
</evidence>
<dbReference type="PANTHER" id="PTHR28620:SF1">
    <property type="entry name" value="CENP-V_GFA DOMAIN-CONTAINING PROTEIN"/>
    <property type="match status" value="1"/>
</dbReference>
<feature type="region of interest" description="Disordered" evidence="4">
    <location>
        <begin position="106"/>
        <end position="127"/>
    </location>
</feature>
<accession>A0ABY8LBH7</accession>
<evidence type="ECO:0000313" key="6">
    <source>
        <dbReference type="EMBL" id="WGH77533.1"/>
    </source>
</evidence>
<dbReference type="EMBL" id="CP122537">
    <property type="protein sequence ID" value="WGH77533.1"/>
    <property type="molecule type" value="Genomic_DNA"/>
</dbReference>